<reference evidence="1" key="1">
    <citation type="journal article" date="2015" name="Nature">
        <title>Complex archaea that bridge the gap between prokaryotes and eukaryotes.</title>
        <authorList>
            <person name="Spang A."/>
            <person name="Saw J.H."/>
            <person name="Jorgensen S.L."/>
            <person name="Zaremba-Niedzwiedzka K."/>
            <person name="Martijn J."/>
            <person name="Lind A.E."/>
            <person name="van Eijk R."/>
            <person name="Schleper C."/>
            <person name="Guy L."/>
            <person name="Ettema T.J."/>
        </authorList>
    </citation>
    <scope>NUCLEOTIDE SEQUENCE</scope>
</reference>
<evidence type="ECO:0000313" key="1">
    <source>
        <dbReference type="EMBL" id="KKN76938.1"/>
    </source>
</evidence>
<protein>
    <recommendedName>
        <fullName evidence="2">SF4 helicase domain-containing protein</fullName>
    </recommendedName>
</protein>
<accession>A0A0F9WF84</accession>
<dbReference type="EMBL" id="LAZR01000287">
    <property type="protein sequence ID" value="KKN76938.1"/>
    <property type="molecule type" value="Genomic_DNA"/>
</dbReference>
<name>A0A0F9WF84_9ZZZZ</name>
<dbReference type="SUPFAM" id="SSF56731">
    <property type="entry name" value="DNA primase core"/>
    <property type="match status" value="1"/>
</dbReference>
<proteinExistence type="predicted"/>
<dbReference type="Gene3D" id="3.40.50.300">
    <property type="entry name" value="P-loop containing nucleotide triphosphate hydrolases"/>
    <property type="match status" value="1"/>
</dbReference>
<dbReference type="AlphaFoldDB" id="A0A0F9WF84"/>
<dbReference type="Gene3D" id="3.40.1360.10">
    <property type="match status" value="1"/>
</dbReference>
<dbReference type="CDD" id="cd01029">
    <property type="entry name" value="TOPRIM_primases"/>
    <property type="match status" value="1"/>
</dbReference>
<organism evidence="1">
    <name type="scientific">marine sediment metagenome</name>
    <dbReference type="NCBI Taxonomy" id="412755"/>
    <lineage>
        <taxon>unclassified sequences</taxon>
        <taxon>metagenomes</taxon>
        <taxon>ecological metagenomes</taxon>
    </lineage>
</organism>
<gene>
    <name evidence="1" type="ORF">LCGC14_0365900</name>
</gene>
<sequence>MLLEDVLGNLNKVKKQSDGSYLSLCPAHPDRNPSLHITLKEDRLLLHCLSGCQTEAVCQAIGITMTDLFIDDKPAPSSSAKKIVAEYNYTDEAGAFLFQVVRFDPKGFSQRHKNGKNEWVWDMKDVRRVPYHLPEILEEPDTIYFVEGEKDCDTLWGWGQVATTCPGGASAWKPEYAGYFKGKRVVLIPDNDAPGYEYAYQVSSALKEQAREVKVVILPVKDITEWLDAGNDIAELPGMEQDIEALPTPRDGNYAQAHKAITDLLPLLVGETLTREQWYRQIGANPFDPKQADYRHAINKVLLNLSKTNKKKQIVKAGSGFKVIDDSVETIDLLGEAGTAINLILPFGIHTYCKVFAGNIVIVFGSKDAGKTAFILNAIKMNRNNGRAITYYSSEMGRDELRNRLLQDKELTLEQWAGIFQPVIRSSNFDEVLDPDGFNFIDFLELGGDENEYYKGVALIRRIYDRLAGGKGIAVIACHKNQGAALPKGGSGMLEKARIAVSLDKGEAKLVVAKNWVDGIITSPTGKNWTYKLVGGINYFNIVEGSE</sequence>
<evidence type="ECO:0008006" key="2">
    <source>
        <dbReference type="Google" id="ProtNLM"/>
    </source>
</evidence>
<comment type="caution">
    <text evidence="1">The sequence shown here is derived from an EMBL/GenBank/DDBJ whole genome shotgun (WGS) entry which is preliminary data.</text>
</comment>
<dbReference type="SUPFAM" id="SSF52540">
    <property type="entry name" value="P-loop containing nucleoside triphosphate hydrolases"/>
    <property type="match status" value="1"/>
</dbReference>
<dbReference type="InterPro" id="IPR034154">
    <property type="entry name" value="TOPRIM_DnaG/twinkle"/>
</dbReference>
<dbReference type="InterPro" id="IPR027417">
    <property type="entry name" value="P-loop_NTPase"/>
</dbReference>